<sequence length="1013" mass="113588">METLFSLKNIVAIWLRSSPTSWVIDIILAFLCGLGLFLMLLPLEVSSPPLLISDDQNLLEIQVTKRVEIEIRKEKENNGSHLKQMSPDCHLNSLGNMLKSLGTEQDTTTPQLFWSTKDKPEQLPCLQQFSYPKVLGDHLQQKYNQFFWGLPSLHSESLVATAWISESSSAPQSPSFLFNGISNACPVQMQAKVSPLLCQFQPLSHLEFQSQHFIPTIPQFQPPLLAQVQTQAHLKSSLPILPPSSLPQIRACGVPCPTAQNKIQFLTPTEIQHSEWSLLQKQLENGWALSSVVKRSQELFSVFTSNIPEDSWAASILPETFPISPELRKQLEQHLQKWLIQHRWELPQRIQKSLEIRQLQGELPGTCQAKDKQGPSQPSSFTGESNKDAQKMGFRLSQELGKGLGHILGKVPKDLSRSSENKNLENILKGHLGKKLGQINEGLIPVNVSQSCLALEHASPKSDIHMETRNLGILKGWEPCMNTSRRVSFLDPDTQEVLEAHIIRFLVKHRWTLPLKVLKPINLFKLKKFQPSTILQFAFSPSATCVSGSHSTVKFAEFLGKPPQSHSGGKVITEESVPTLVRPLLVPSPVCKEIQSALGGIPSGDYHGPSKASLTGQEGRPPSQSLTLTKGLTKSQTTNVHMRSLEVPGTSKSFLLPRMSVFQHPGEPCLNMEVASEFKSKVKVQSDNQLQNFPKHMFLAANNLASQVSQCHPQRVPTRDRLAFQEPRGLMAAQRSNLGQQEPKTSKLQDSWKSQTKMIAPTYKREDCRRHKPGEQEEGFKELGTSQAGSMSQNLFRKRMRLFLKWIFRNKKVNGQDALQKFKPISATAQSHGSVKSRSILKSETAEAQALMTAVGQILEEKKAIHHGLHATKLNEHKQEFQAPVCGCFCYHRLTSYPEQGRMMGYIACSHQATSKGQSCSIREREVRHQQSLKSVRFDDEKLGLRCLPSSPPKKSLFPVSTCQYGPRIPGAPACHQHCPRHCHLWGGVLPGQQYLMFPNTYIYKFFSHKSIV</sequence>
<dbReference type="PANTHER" id="PTHR21859">
    <property type="entry name" value="ACROSOME-SPECIFIC PROTEIN"/>
    <property type="match status" value="1"/>
</dbReference>
<feature type="domain" description="SPATA31" evidence="11">
    <location>
        <begin position="127"/>
        <end position="420"/>
    </location>
</feature>
<feature type="region of interest" description="Disordered" evidence="9">
    <location>
        <begin position="365"/>
        <end position="388"/>
    </location>
</feature>
<dbReference type="OMA" id="SHTPWSA"/>
<reference evidence="12" key="1">
    <citation type="submission" date="2023-09" db="UniProtKB">
        <authorList>
            <consortium name="Ensembl"/>
        </authorList>
    </citation>
    <scope>IDENTIFICATION</scope>
</reference>
<evidence type="ECO:0000256" key="7">
    <source>
        <dbReference type="ARBA" id="ARBA00035009"/>
    </source>
</evidence>
<evidence type="ECO:0000256" key="4">
    <source>
        <dbReference type="ARBA" id="ARBA00022871"/>
    </source>
</evidence>
<dbReference type="PANTHER" id="PTHR21859:SF55">
    <property type="entry name" value="SPERMATOGENESIS-ASSOCIATED PROTEIN 31A1-RELATED"/>
    <property type="match status" value="1"/>
</dbReference>
<evidence type="ECO:0000256" key="10">
    <source>
        <dbReference type="SAM" id="Phobius"/>
    </source>
</evidence>
<evidence type="ECO:0000256" key="8">
    <source>
        <dbReference type="ARBA" id="ARBA00037695"/>
    </source>
</evidence>
<comment type="similarity">
    <text evidence="7">Belongs to the SPATA31 family.</text>
</comment>
<dbReference type="Ensembl" id="ENSBMST00010010127.1">
    <property type="protein sequence ID" value="ENSBMSP00010009090.1"/>
    <property type="gene ID" value="ENSBMSG00010006685.1"/>
</dbReference>
<evidence type="ECO:0000256" key="5">
    <source>
        <dbReference type="ARBA" id="ARBA00022989"/>
    </source>
</evidence>
<dbReference type="Pfam" id="PF14650">
    <property type="entry name" value="FAM75"/>
    <property type="match status" value="1"/>
</dbReference>
<evidence type="ECO:0000256" key="6">
    <source>
        <dbReference type="ARBA" id="ARBA00023136"/>
    </source>
</evidence>
<comment type="function">
    <text evidence="8">May play a role in spermatogenesis.</text>
</comment>
<proteinExistence type="inferred from homology"/>
<evidence type="ECO:0000256" key="2">
    <source>
        <dbReference type="ARBA" id="ARBA00022692"/>
    </source>
</evidence>
<keyword evidence="6 10" id="KW-0472">Membrane</keyword>
<dbReference type="GO" id="GO:0007283">
    <property type="term" value="P:spermatogenesis"/>
    <property type="evidence" value="ECO:0007669"/>
    <property type="project" value="UniProtKB-KW"/>
</dbReference>
<accession>A0A8C0HX46</accession>
<evidence type="ECO:0000256" key="3">
    <source>
        <dbReference type="ARBA" id="ARBA00022782"/>
    </source>
</evidence>
<evidence type="ECO:0000256" key="9">
    <source>
        <dbReference type="SAM" id="MobiDB-lite"/>
    </source>
</evidence>
<dbReference type="GeneTree" id="ENSGT00950000183043"/>
<feature type="compositionally biased region" description="Polar residues" evidence="9">
    <location>
        <begin position="612"/>
        <end position="636"/>
    </location>
</feature>
<evidence type="ECO:0000256" key="1">
    <source>
        <dbReference type="ARBA" id="ARBA00004167"/>
    </source>
</evidence>
<dbReference type="AlphaFoldDB" id="A0A8C0HX46"/>
<feature type="compositionally biased region" description="Polar residues" evidence="9">
    <location>
        <begin position="374"/>
        <end position="384"/>
    </location>
</feature>
<dbReference type="GO" id="GO:0030154">
    <property type="term" value="P:cell differentiation"/>
    <property type="evidence" value="ECO:0007669"/>
    <property type="project" value="UniProtKB-KW"/>
</dbReference>
<organism evidence="12">
    <name type="scientific">Balaenoptera musculus</name>
    <name type="common">Blue whale</name>
    <dbReference type="NCBI Taxonomy" id="9771"/>
    <lineage>
        <taxon>Eukaryota</taxon>
        <taxon>Metazoa</taxon>
        <taxon>Chordata</taxon>
        <taxon>Craniata</taxon>
        <taxon>Vertebrata</taxon>
        <taxon>Euteleostomi</taxon>
        <taxon>Mammalia</taxon>
        <taxon>Eutheria</taxon>
        <taxon>Laurasiatheria</taxon>
        <taxon>Artiodactyla</taxon>
        <taxon>Whippomorpha</taxon>
        <taxon>Cetacea</taxon>
        <taxon>Mysticeti</taxon>
        <taxon>Balaenopteridae</taxon>
        <taxon>Balaenoptera</taxon>
    </lineage>
</organism>
<keyword evidence="3" id="KW-0221">Differentiation</keyword>
<dbReference type="GO" id="GO:0016020">
    <property type="term" value="C:membrane"/>
    <property type="evidence" value="ECO:0007669"/>
    <property type="project" value="UniProtKB-SubCell"/>
</dbReference>
<keyword evidence="5 10" id="KW-1133">Transmembrane helix</keyword>
<keyword evidence="4" id="KW-0744">Spermatogenesis</keyword>
<protein>
    <recommendedName>
        <fullName evidence="11">SPATA31 domain-containing protein</fullName>
    </recommendedName>
</protein>
<comment type="subcellular location">
    <subcellularLocation>
        <location evidence="1">Membrane</location>
        <topology evidence="1">Single-pass membrane protein</topology>
    </subcellularLocation>
</comment>
<feature type="region of interest" description="Disordered" evidence="9">
    <location>
        <begin position="601"/>
        <end position="636"/>
    </location>
</feature>
<name>A0A8C0HX46_BALMU</name>
<evidence type="ECO:0000313" key="12">
    <source>
        <dbReference type="Ensembl" id="ENSBMSP00010009090.1"/>
    </source>
</evidence>
<keyword evidence="2 10" id="KW-0812">Transmembrane</keyword>
<evidence type="ECO:0000259" key="11">
    <source>
        <dbReference type="Pfam" id="PF14650"/>
    </source>
</evidence>
<feature type="transmembrane region" description="Helical" evidence="10">
    <location>
        <begin position="21"/>
        <end position="43"/>
    </location>
</feature>
<dbReference type="InterPro" id="IPR039509">
    <property type="entry name" value="SPATA31"/>
</dbReference>